<dbReference type="InterPro" id="IPR001627">
    <property type="entry name" value="Semap_dom"/>
</dbReference>
<dbReference type="PANTHER" id="PTHR11036">
    <property type="entry name" value="SEMAPHORIN"/>
    <property type="match status" value="1"/>
</dbReference>
<accession>A0A8B7ZX50</accession>
<reference evidence="6" key="1">
    <citation type="submission" date="2025-08" db="UniProtKB">
        <authorList>
            <consortium name="RefSeq"/>
        </authorList>
    </citation>
    <scope>IDENTIFICATION</scope>
</reference>
<dbReference type="OrthoDB" id="9988752at2759"/>
<evidence type="ECO:0000313" key="6">
    <source>
        <dbReference type="RefSeq" id="XP_022109984.1"/>
    </source>
</evidence>
<dbReference type="SUPFAM" id="SSF101912">
    <property type="entry name" value="Sema domain"/>
    <property type="match status" value="1"/>
</dbReference>
<dbReference type="KEGG" id="aplc:110989716"/>
<dbReference type="GO" id="GO:0071526">
    <property type="term" value="P:semaphorin-plexin signaling pathway"/>
    <property type="evidence" value="ECO:0007669"/>
    <property type="project" value="TreeGrafter"/>
</dbReference>
<dbReference type="GO" id="GO:0030215">
    <property type="term" value="F:semaphorin receptor binding"/>
    <property type="evidence" value="ECO:0007669"/>
    <property type="project" value="InterPro"/>
</dbReference>
<dbReference type="PROSITE" id="PS50835">
    <property type="entry name" value="IG_LIKE"/>
    <property type="match status" value="1"/>
</dbReference>
<dbReference type="InterPro" id="IPR036352">
    <property type="entry name" value="Semap_dom_sf"/>
</dbReference>
<evidence type="ECO:0000256" key="1">
    <source>
        <dbReference type="PROSITE-ProRule" id="PRU00352"/>
    </source>
</evidence>
<dbReference type="Proteomes" id="UP000694845">
    <property type="component" value="Unplaced"/>
</dbReference>
<dbReference type="Pfam" id="PF01403">
    <property type="entry name" value="Sema"/>
    <property type="match status" value="1"/>
</dbReference>
<dbReference type="GO" id="GO:0005886">
    <property type="term" value="C:plasma membrane"/>
    <property type="evidence" value="ECO:0007669"/>
    <property type="project" value="TreeGrafter"/>
</dbReference>
<dbReference type="GeneID" id="110989716"/>
<evidence type="ECO:0000259" key="3">
    <source>
        <dbReference type="PROSITE" id="PS50835"/>
    </source>
</evidence>
<dbReference type="AlphaFoldDB" id="A0A8B7ZX50"/>
<dbReference type="RefSeq" id="XP_022109984.1">
    <property type="nucleotide sequence ID" value="XM_022254292.1"/>
</dbReference>
<dbReference type="OMA" id="SSISSCW"/>
<dbReference type="GO" id="GO:0030335">
    <property type="term" value="P:positive regulation of cell migration"/>
    <property type="evidence" value="ECO:0007669"/>
    <property type="project" value="TreeGrafter"/>
</dbReference>
<protein>
    <submittedName>
        <fullName evidence="6">Semaphorin-2A-like</fullName>
    </submittedName>
</protein>
<name>A0A8B7ZX50_ACAPL</name>
<dbReference type="InterPro" id="IPR015943">
    <property type="entry name" value="WD40/YVTN_repeat-like_dom_sf"/>
</dbReference>
<evidence type="ECO:0000256" key="2">
    <source>
        <dbReference type="SAM" id="MobiDB-lite"/>
    </source>
</evidence>
<dbReference type="GO" id="GO:0045499">
    <property type="term" value="F:chemorepellent activity"/>
    <property type="evidence" value="ECO:0007669"/>
    <property type="project" value="TreeGrafter"/>
</dbReference>
<evidence type="ECO:0000259" key="4">
    <source>
        <dbReference type="PROSITE" id="PS51004"/>
    </source>
</evidence>
<feature type="domain" description="Ig-like" evidence="3">
    <location>
        <begin position="560"/>
        <end position="656"/>
    </location>
</feature>
<gene>
    <name evidence="6" type="primary">LOC110989716</name>
</gene>
<dbReference type="GO" id="GO:0007411">
    <property type="term" value="P:axon guidance"/>
    <property type="evidence" value="ECO:0007669"/>
    <property type="project" value="TreeGrafter"/>
</dbReference>
<comment type="caution">
    <text evidence="1">Lacks conserved residue(s) required for the propagation of feature annotation.</text>
</comment>
<dbReference type="SMART" id="SM00630">
    <property type="entry name" value="Sema"/>
    <property type="match status" value="1"/>
</dbReference>
<evidence type="ECO:0000313" key="5">
    <source>
        <dbReference type="Proteomes" id="UP000694845"/>
    </source>
</evidence>
<feature type="region of interest" description="Disordered" evidence="2">
    <location>
        <begin position="410"/>
        <end position="430"/>
    </location>
</feature>
<sequence length="711" mass="78335">MIPVRTSSQAYCVAILTALQLVVYFSNPLDAVRLDRNGDCWHTSPAGELGVEEDSVQTGLPAYRILNKIDGSIYIGSNETLTRLSIDDNNQLSESQITLQTMEPTLVVNCAAQNPTNKETVCWNFIRIAERTSSGQLLVCGTNAFSRRCYVCTSEPLSCDRITANSSNLVFVPQQIDVAASAAVINGGSAGMLYGGSRRDQDTTFNRYALNSDLNIANPITFQLDTVVVGMGFINEGTFVGRPFEYTHDDGREFVFFFYRENAVEYTSGEKVFSRIARVCKNDTGGITNTNKFITFIKARLECSVSESDIPFYYDNIQDVFWDANSTIAYAIFTSQEAGPPTSALCSYRMQDIMNLFDHGYFSKQPGGDVNRQWQEITEASGKDFPLPRPGLCNGTRTTDYPPLLFRPVPNNNTDAGATGSDANKTPLDLPNSQPPLYYVDGVRFTSLTVDLDFNCSVFFVGTSTGNIIKISKPGCNTTVLAVETELASDDPVTGLELLKNNSATFLVATKDRQPSITWPLSTTCLSAVTEQECNRRAPYCTFTGSNCTCSTNCVDDDPPTVPDQAQLTILPDNSSISSCWNGHVFLYCHLNDTDASVKWNDMDCNTQTNDSFIKLTCVENKSNLVELDITVHRKTEGTHNCTAEVGGQVLTKQVEIIARDDCITQDSLQERCDEFMTLKTQSETLHDQFNNNQGTCSVDIQDCNSCTSCP</sequence>
<dbReference type="InterPro" id="IPR027231">
    <property type="entry name" value="Semaphorin"/>
</dbReference>
<feature type="compositionally biased region" description="Polar residues" evidence="2">
    <location>
        <begin position="410"/>
        <end position="424"/>
    </location>
</feature>
<dbReference type="PROSITE" id="PS51004">
    <property type="entry name" value="SEMA"/>
    <property type="match status" value="1"/>
</dbReference>
<keyword evidence="5" id="KW-1185">Reference proteome</keyword>
<dbReference type="PANTHER" id="PTHR11036:SF127">
    <property type="entry name" value="SEMAPHORIN-1A"/>
    <property type="match status" value="1"/>
</dbReference>
<organism evidence="5 6">
    <name type="scientific">Acanthaster planci</name>
    <name type="common">Crown-of-thorns starfish</name>
    <dbReference type="NCBI Taxonomy" id="133434"/>
    <lineage>
        <taxon>Eukaryota</taxon>
        <taxon>Metazoa</taxon>
        <taxon>Echinodermata</taxon>
        <taxon>Eleutherozoa</taxon>
        <taxon>Asterozoa</taxon>
        <taxon>Asteroidea</taxon>
        <taxon>Valvatacea</taxon>
        <taxon>Valvatida</taxon>
        <taxon>Acanthasteridae</taxon>
        <taxon>Acanthaster</taxon>
    </lineage>
</organism>
<feature type="domain" description="Sema" evidence="4">
    <location>
        <begin position="41"/>
        <end position="519"/>
    </location>
</feature>
<dbReference type="Gene3D" id="2.130.10.10">
    <property type="entry name" value="YVTN repeat-like/Quinoprotein amine dehydrogenase"/>
    <property type="match status" value="1"/>
</dbReference>
<dbReference type="InterPro" id="IPR007110">
    <property type="entry name" value="Ig-like_dom"/>
</dbReference>
<proteinExistence type="predicted"/>